<dbReference type="SMART" id="SM00702">
    <property type="entry name" value="P4Hc"/>
    <property type="match status" value="1"/>
</dbReference>
<dbReference type="PANTHER" id="PTHR10869:SF241">
    <property type="entry name" value="FE2OG DIOXYGENASE DOMAIN-CONTAINING PROTEIN"/>
    <property type="match status" value="1"/>
</dbReference>
<sequence length="352" mass="39480">MSNVFARLLADLKAKVSDSSPTPVTFGAVPKAPPNRPIRTAYHSVDVPIPEGFLVTSPPDARPIIVNPIDFRKTVLPEYHGRYAVVLDHVLSPSECAELLRLAEASVPPPPPPDTAAANGPDVAIVPRNSEHDPWGPALVNIGGGYEVLDPQYRRSDRIIWDQREVVARLWARMMSVPDDGEDGPATTMKRRLAEVGSQETNVVHRVRGERPADRWVFDRVNERMRFLKYGKGGFFKPHCDAVYADTTDPSKTLHTIFTIHLYLNDSKAEVPDAQLVGGATTFFSFDEARKIDIHPKAGRVLIFQHRNILHSGDPVLKGIKYSVRTDILYEYRDMLDKSKREKEDDDDDEDE</sequence>
<evidence type="ECO:0000259" key="6">
    <source>
        <dbReference type="SMART" id="SM00702"/>
    </source>
</evidence>
<dbReference type="SUPFAM" id="SSF51197">
    <property type="entry name" value="Clavaminate synthase-like"/>
    <property type="match status" value="1"/>
</dbReference>
<evidence type="ECO:0000256" key="4">
    <source>
        <dbReference type="ARBA" id="ARBA00023002"/>
    </source>
</evidence>
<dbReference type="RefSeq" id="XP_070867835.1">
    <property type="nucleotide sequence ID" value="XM_071010392.1"/>
</dbReference>
<evidence type="ECO:0000256" key="2">
    <source>
        <dbReference type="ARBA" id="ARBA00022723"/>
    </source>
</evidence>
<evidence type="ECO:0000313" key="7">
    <source>
        <dbReference type="EMBL" id="KAL2269111.1"/>
    </source>
</evidence>
<protein>
    <recommendedName>
        <fullName evidence="6">Prolyl 4-hydroxylase alpha subunit domain-containing protein</fullName>
    </recommendedName>
</protein>
<comment type="cofactor">
    <cofactor evidence="1">
        <name>L-ascorbate</name>
        <dbReference type="ChEBI" id="CHEBI:38290"/>
    </cofactor>
</comment>
<proteinExistence type="predicted"/>
<evidence type="ECO:0000256" key="3">
    <source>
        <dbReference type="ARBA" id="ARBA00022964"/>
    </source>
</evidence>
<dbReference type="Pfam" id="PF13640">
    <property type="entry name" value="2OG-FeII_Oxy_3"/>
    <property type="match status" value="1"/>
</dbReference>
<keyword evidence="5" id="KW-0408">Iron</keyword>
<reference evidence="7 8" key="1">
    <citation type="journal article" date="2024" name="Commun. Biol.">
        <title>Comparative genomic analysis of thermophilic fungi reveals convergent evolutionary adaptations and gene losses.</title>
        <authorList>
            <person name="Steindorff A.S."/>
            <person name="Aguilar-Pontes M.V."/>
            <person name="Robinson A.J."/>
            <person name="Andreopoulos B."/>
            <person name="LaButti K."/>
            <person name="Kuo A."/>
            <person name="Mondo S."/>
            <person name="Riley R."/>
            <person name="Otillar R."/>
            <person name="Haridas S."/>
            <person name="Lipzen A."/>
            <person name="Grimwood J."/>
            <person name="Schmutz J."/>
            <person name="Clum A."/>
            <person name="Reid I.D."/>
            <person name="Moisan M.C."/>
            <person name="Butler G."/>
            <person name="Nguyen T.T.M."/>
            <person name="Dewar K."/>
            <person name="Conant G."/>
            <person name="Drula E."/>
            <person name="Henrissat B."/>
            <person name="Hansel C."/>
            <person name="Singer S."/>
            <person name="Hutchinson M.I."/>
            <person name="de Vries R.P."/>
            <person name="Natvig D.O."/>
            <person name="Powell A.J."/>
            <person name="Tsang A."/>
            <person name="Grigoriev I.V."/>
        </authorList>
    </citation>
    <scope>NUCLEOTIDE SEQUENCE [LARGE SCALE GENOMIC DNA]</scope>
    <source>
        <strain evidence="7 8">ATCC 22073</strain>
    </source>
</reference>
<keyword evidence="3" id="KW-0223">Dioxygenase</keyword>
<dbReference type="Gene3D" id="2.60.120.620">
    <property type="entry name" value="q2cbj1_9rhob like domain"/>
    <property type="match status" value="1"/>
</dbReference>
<dbReference type="InterPro" id="IPR044862">
    <property type="entry name" value="Pro_4_hyd_alph_FE2OG_OXY"/>
</dbReference>
<evidence type="ECO:0000313" key="8">
    <source>
        <dbReference type="Proteomes" id="UP001600064"/>
    </source>
</evidence>
<dbReference type="Proteomes" id="UP001600064">
    <property type="component" value="Unassembled WGS sequence"/>
</dbReference>
<comment type="caution">
    <text evidence="7">The sequence shown here is derived from an EMBL/GenBank/DDBJ whole genome shotgun (WGS) entry which is preliminary data.</text>
</comment>
<gene>
    <name evidence="7" type="ORF">VTJ83DRAFT_3957</name>
</gene>
<keyword evidence="8" id="KW-1185">Reference proteome</keyword>
<accession>A0ABR4DFK2</accession>
<feature type="domain" description="Prolyl 4-hydroxylase alpha subunit" evidence="6">
    <location>
        <begin position="82"/>
        <end position="329"/>
    </location>
</feature>
<dbReference type="InterPro" id="IPR006620">
    <property type="entry name" value="Pro_4_hyd_alph"/>
</dbReference>
<dbReference type="GeneID" id="98125036"/>
<keyword evidence="2" id="KW-0479">Metal-binding</keyword>
<dbReference type="PANTHER" id="PTHR10869">
    <property type="entry name" value="PROLYL 4-HYDROXYLASE ALPHA SUBUNIT"/>
    <property type="match status" value="1"/>
</dbReference>
<organism evidence="7 8">
    <name type="scientific">Remersonia thermophila</name>
    <dbReference type="NCBI Taxonomy" id="72144"/>
    <lineage>
        <taxon>Eukaryota</taxon>
        <taxon>Fungi</taxon>
        <taxon>Dikarya</taxon>
        <taxon>Ascomycota</taxon>
        <taxon>Pezizomycotina</taxon>
        <taxon>Sordariomycetes</taxon>
        <taxon>Sordariomycetidae</taxon>
        <taxon>Sordariales</taxon>
        <taxon>Sordariales incertae sedis</taxon>
        <taxon>Remersonia</taxon>
    </lineage>
</organism>
<evidence type="ECO:0000256" key="5">
    <source>
        <dbReference type="ARBA" id="ARBA00023004"/>
    </source>
</evidence>
<dbReference type="InterPro" id="IPR045054">
    <property type="entry name" value="P4HA-like"/>
</dbReference>
<dbReference type="EMBL" id="JAZGUE010000003">
    <property type="protein sequence ID" value="KAL2269111.1"/>
    <property type="molecule type" value="Genomic_DNA"/>
</dbReference>
<evidence type="ECO:0000256" key="1">
    <source>
        <dbReference type="ARBA" id="ARBA00001961"/>
    </source>
</evidence>
<name>A0ABR4DFK2_9PEZI</name>
<keyword evidence="4" id="KW-0560">Oxidoreductase</keyword>